<dbReference type="Pfam" id="PF13560">
    <property type="entry name" value="HTH_31"/>
    <property type="match status" value="1"/>
</dbReference>
<dbReference type="GO" id="GO:0003677">
    <property type="term" value="F:DNA binding"/>
    <property type="evidence" value="ECO:0007669"/>
    <property type="project" value="InterPro"/>
</dbReference>
<dbReference type="Gene3D" id="1.10.260.40">
    <property type="entry name" value="lambda repressor-like DNA-binding domains"/>
    <property type="match status" value="1"/>
</dbReference>
<sequence>MPPRPKSPSAQRRLIALTLKELRDRSGKDLKEVSTAVERTSTWLSRAERAEMTPGPNDLKALLVYYGLDPESAQVQAIQSVAKLARGRGGWWHSYSDYMPKEFGNFVGLETAASLLREYEDSLVPGLLQTDDYAQAVLLAGQRAPTEADIREKLAVRAHRQRLLDVDDPPELRVVLDEGSIRREVGGADVMRGQVDHLLDMSRRSNIKIQVLPFRSGAHPGLDGPFTIIDFPPPPEGYPDTAQPRLIYIESMMNAWYLEKPEEIIAYDNAWDDIRSLALTPSDSVELLRRIADDLSR</sequence>
<feature type="domain" description="DUF5753" evidence="1">
    <location>
        <begin position="104"/>
        <end position="290"/>
    </location>
</feature>
<dbReference type="Proteomes" id="UP000611640">
    <property type="component" value="Chromosome"/>
</dbReference>
<organism evidence="2 3">
    <name type="scientific">Actinocatenispora thailandica</name>
    <dbReference type="NCBI Taxonomy" id="227318"/>
    <lineage>
        <taxon>Bacteria</taxon>
        <taxon>Bacillati</taxon>
        <taxon>Actinomycetota</taxon>
        <taxon>Actinomycetes</taxon>
        <taxon>Micromonosporales</taxon>
        <taxon>Micromonosporaceae</taxon>
        <taxon>Actinocatenispora</taxon>
    </lineage>
</organism>
<dbReference type="Pfam" id="PF19054">
    <property type="entry name" value="DUF5753"/>
    <property type="match status" value="1"/>
</dbReference>
<evidence type="ECO:0000313" key="3">
    <source>
        <dbReference type="Proteomes" id="UP000611640"/>
    </source>
</evidence>
<dbReference type="EMBL" id="AP023355">
    <property type="protein sequence ID" value="BCJ39130.1"/>
    <property type="molecule type" value="Genomic_DNA"/>
</dbReference>
<dbReference type="InterPro" id="IPR001387">
    <property type="entry name" value="Cro/C1-type_HTH"/>
</dbReference>
<name>A0A7R7DWE8_9ACTN</name>
<evidence type="ECO:0000313" key="2">
    <source>
        <dbReference type="EMBL" id="BCJ39130.1"/>
    </source>
</evidence>
<dbReference type="AlphaFoldDB" id="A0A7R7DWE8"/>
<keyword evidence="3" id="KW-1185">Reference proteome</keyword>
<accession>A0A7R7DWE8</accession>
<dbReference type="SUPFAM" id="SSF47413">
    <property type="entry name" value="lambda repressor-like DNA-binding domains"/>
    <property type="match status" value="1"/>
</dbReference>
<dbReference type="InterPro" id="IPR010982">
    <property type="entry name" value="Lambda_DNA-bd_dom_sf"/>
</dbReference>
<dbReference type="KEGG" id="atl:Athai_66330"/>
<gene>
    <name evidence="2" type="ORF">Athai_66330</name>
</gene>
<protein>
    <submittedName>
        <fullName evidence="2">Transcriptional regulator</fullName>
    </submittedName>
</protein>
<proteinExistence type="predicted"/>
<dbReference type="InterPro" id="IPR043917">
    <property type="entry name" value="DUF5753"/>
</dbReference>
<evidence type="ECO:0000259" key="1">
    <source>
        <dbReference type="Pfam" id="PF19054"/>
    </source>
</evidence>
<dbReference type="CDD" id="cd00093">
    <property type="entry name" value="HTH_XRE"/>
    <property type="match status" value="1"/>
</dbReference>
<reference evidence="2 3" key="1">
    <citation type="submission" date="2020-08" db="EMBL/GenBank/DDBJ databases">
        <title>Whole genome shotgun sequence of Actinocatenispora thailandica NBRC 105041.</title>
        <authorList>
            <person name="Komaki H."/>
            <person name="Tamura T."/>
        </authorList>
    </citation>
    <scope>NUCLEOTIDE SEQUENCE [LARGE SCALE GENOMIC DNA]</scope>
    <source>
        <strain evidence="2 3">NBRC 105041</strain>
    </source>
</reference>